<keyword evidence="4 6" id="KW-1133">Transmembrane helix</keyword>
<evidence type="ECO:0000313" key="8">
    <source>
        <dbReference type="Proteomes" id="UP001168821"/>
    </source>
</evidence>
<keyword evidence="8" id="KW-1185">Reference proteome</keyword>
<feature type="transmembrane region" description="Helical" evidence="6">
    <location>
        <begin position="198"/>
        <end position="220"/>
    </location>
</feature>
<evidence type="ECO:0000256" key="3">
    <source>
        <dbReference type="ARBA" id="ARBA00022692"/>
    </source>
</evidence>
<feature type="transmembrane region" description="Helical" evidence="6">
    <location>
        <begin position="286"/>
        <end position="305"/>
    </location>
</feature>
<dbReference type="Pfam" id="PF04515">
    <property type="entry name" value="Choline_transpo"/>
    <property type="match status" value="1"/>
</dbReference>
<comment type="caution">
    <text evidence="7">The sequence shown here is derived from an EMBL/GenBank/DDBJ whole genome shotgun (WGS) entry which is preliminary data.</text>
</comment>
<feature type="transmembrane region" description="Helical" evidence="6">
    <location>
        <begin position="260"/>
        <end position="280"/>
    </location>
</feature>
<reference evidence="7" key="1">
    <citation type="journal article" date="2023" name="G3 (Bethesda)">
        <title>Whole genome assemblies of Zophobas morio and Tenebrio molitor.</title>
        <authorList>
            <person name="Kaur S."/>
            <person name="Stinson S.A."/>
            <person name="diCenzo G.C."/>
        </authorList>
    </citation>
    <scope>NUCLEOTIDE SEQUENCE</scope>
    <source>
        <strain evidence="7">QUZm001</strain>
    </source>
</reference>
<feature type="transmembrane region" description="Helical" evidence="6">
    <location>
        <begin position="47"/>
        <end position="67"/>
    </location>
</feature>
<dbReference type="PANTHER" id="PTHR12385:SF96">
    <property type="entry name" value="CHOLINE TRANSPORTER-LIKE PROTEIN"/>
    <property type="match status" value="1"/>
</dbReference>
<feature type="transmembrane region" description="Helical" evidence="6">
    <location>
        <begin position="326"/>
        <end position="359"/>
    </location>
</feature>
<evidence type="ECO:0000256" key="6">
    <source>
        <dbReference type="RuleBase" id="RU368066"/>
    </source>
</evidence>
<evidence type="ECO:0000256" key="2">
    <source>
        <dbReference type="ARBA" id="ARBA00007168"/>
    </source>
</evidence>
<proteinExistence type="inferred from homology"/>
<keyword evidence="3 6" id="KW-0812">Transmembrane</keyword>
<dbReference type="InterPro" id="IPR007603">
    <property type="entry name" value="Choline_transptr-like"/>
</dbReference>
<feature type="transmembrane region" description="Helical" evidence="6">
    <location>
        <begin position="476"/>
        <end position="493"/>
    </location>
</feature>
<name>A0AA38MNV2_9CUCU</name>
<feature type="transmembrane region" description="Helical" evidence="6">
    <location>
        <begin position="500"/>
        <end position="522"/>
    </location>
</feature>
<feature type="transmembrane region" description="Helical" evidence="6">
    <location>
        <begin position="232"/>
        <end position="253"/>
    </location>
</feature>
<organism evidence="7 8">
    <name type="scientific">Zophobas morio</name>
    <dbReference type="NCBI Taxonomy" id="2755281"/>
    <lineage>
        <taxon>Eukaryota</taxon>
        <taxon>Metazoa</taxon>
        <taxon>Ecdysozoa</taxon>
        <taxon>Arthropoda</taxon>
        <taxon>Hexapoda</taxon>
        <taxon>Insecta</taxon>
        <taxon>Pterygota</taxon>
        <taxon>Neoptera</taxon>
        <taxon>Endopterygota</taxon>
        <taxon>Coleoptera</taxon>
        <taxon>Polyphaga</taxon>
        <taxon>Cucujiformia</taxon>
        <taxon>Tenebrionidae</taxon>
        <taxon>Zophobas</taxon>
    </lineage>
</organism>
<dbReference type="EMBL" id="JALNTZ010000002">
    <property type="protein sequence ID" value="KAJ3662587.1"/>
    <property type="molecule type" value="Genomic_DNA"/>
</dbReference>
<evidence type="ECO:0000256" key="5">
    <source>
        <dbReference type="ARBA" id="ARBA00023136"/>
    </source>
</evidence>
<dbReference type="PANTHER" id="PTHR12385">
    <property type="entry name" value="CHOLINE TRANSPORTER-LIKE (SLC FAMILY 44)"/>
    <property type="match status" value="1"/>
</dbReference>
<feature type="transmembrane region" description="Helical" evidence="6">
    <location>
        <begin position="171"/>
        <end position="191"/>
    </location>
</feature>
<protein>
    <recommendedName>
        <fullName evidence="6">Choline transporter-like protein</fullName>
    </recommendedName>
</protein>
<comment type="function">
    <text evidence="6">Choline transporter.</text>
</comment>
<feature type="transmembrane region" description="Helical" evidence="6">
    <location>
        <begin position="379"/>
        <end position="403"/>
    </location>
</feature>
<comment type="subcellular location">
    <subcellularLocation>
        <location evidence="6">Cell membrane</location>
        <topology evidence="6">Multi-pass membrane protein</topology>
    </subcellularLocation>
    <subcellularLocation>
        <location evidence="1">Membrane</location>
        <topology evidence="1">Multi-pass membrane protein</topology>
    </subcellularLocation>
</comment>
<dbReference type="GO" id="GO:0005886">
    <property type="term" value="C:plasma membrane"/>
    <property type="evidence" value="ECO:0007669"/>
    <property type="project" value="UniProtKB-SubCell"/>
</dbReference>
<dbReference type="Proteomes" id="UP001168821">
    <property type="component" value="Unassembled WGS sequence"/>
</dbReference>
<evidence type="ECO:0000256" key="4">
    <source>
        <dbReference type="ARBA" id="ARBA00022989"/>
    </source>
</evidence>
<evidence type="ECO:0000256" key="1">
    <source>
        <dbReference type="ARBA" id="ARBA00004141"/>
    </source>
</evidence>
<accession>A0AA38MNV2</accession>
<gene>
    <name evidence="7" type="ORF">Zmor_006928</name>
</gene>
<keyword evidence="5 6" id="KW-0472">Membrane</keyword>
<dbReference type="AlphaFoldDB" id="A0AA38MNV2"/>
<sequence length="570" mass="64393">MGAAASNQTRQMKEPLEIGEFRKLQAPTDQYVIPEVPVKRQVTDFKFTITFAVLIVALVPFLIYTFVHSDINRFVRGFDKCGNICGRNNTHVDGIDCSGKDQSKLPLLKYTKTNVDVGRYYTEDDMLNYECAESCDTNQYVIILNRCFPAEDNNESQEFAAELTSDINKSAGYIVALCLIGLGFSVGMLFLFRYFVAVVVWVILIGSIVGFIILTIVMWVVHSNADSSNKQFWQYMAIFFTILSVVFVIMLICMFKRIKLVIRLFKEAIQVIFGIPLILFEPLLTLLASTILLIILVFFLIIFATTGTLQLVNSDLYEYVPNGVMIFTWFFHIVICLWMAQFIVGCQHMVISGAVSAYYFSRDKSTLTSPIYNSFYNLIRYHLGTVAFGSLIITIIAIIKALIRSLVNSRQAKVLIDCCLGAIEDFLKYLSKNAYIQTAMHGQPFYISGKRAVRLLWTNALSTIAVNSVGDFVMNMAKVLIVVCTVGVGILIRDSSITHFWAAIVISAIVTGIIADCFFAVFETAVDTIFLCFCEDRCMNDGMDRPYYMTTNLMQYIEDAKKTVKDKDRQ</sequence>
<evidence type="ECO:0000313" key="7">
    <source>
        <dbReference type="EMBL" id="KAJ3662587.1"/>
    </source>
</evidence>
<comment type="similarity">
    <text evidence="2 6">Belongs to the CTL (choline transporter-like) family.</text>
</comment>
<dbReference type="GO" id="GO:0022857">
    <property type="term" value="F:transmembrane transporter activity"/>
    <property type="evidence" value="ECO:0007669"/>
    <property type="project" value="UniProtKB-UniRule"/>
</dbReference>